<gene>
    <name evidence="2" type="ORF">G9Q97_10790</name>
</gene>
<keyword evidence="1" id="KW-1133">Transmembrane helix</keyword>
<protein>
    <submittedName>
        <fullName evidence="2">Uncharacterized protein</fullName>
    </submittedName>
</protein>
<evidence type="ECO:0000313" key="3">
    <source>
        <dbReference type="Proteomes" id="UP000649799"/>
    </source>
</evidence>
<organism evidence="2 3">
    <name type="scientific">Cyclobacterium plantarum</name>
    <dbReference type="NCBI Taxonomy" id="2716263"/>
    <lineage>
        <taxon>Bacteria</taxon>
        <taxon>Pseudomonadati</taxon>
        <taxon>Bacteroidota</taxon>
        <taxon>Cytophagia</taxon>
        <taxon>Cytophagales</taxon>
        <taxon>Cyclobacteriaceae</taxon>
        <taxon>Cyclobacterium</taxon>
    </lineage>
</organism>
<comment type="caution">
    <text evidence="2">The sequence shown here is derived from an EMBL/GenBank/DDBJ whole genome shotgun (WGS) entry which is preliminary data.</text>
</comment>
<evidence type="ECO:0000256" key="1">
    <source>
        <dbReference type="SAM" id="Phobius"/>
    </source>
</evidence>
<name>A0ABX0H6S8_9BACT</name>
<keyword evidence="1" id="KW-0812">Transmembrane</keyword>
<dbReference type="EMBL" id="JAANYN010000004">
    <property type="protein sequence ID" value="NHE57297.1"/>
    <property type="molecule type" value="Genomic_DNA"/>
</dbReference>
<evidence type="ECO:0000313" key="2">
    <source>
        <dbReference type="EMBL" id="NHE57297.1"/>
    </source>
</evidence>
<accession>A0ABX0H6S8</accession>
<dbReference type="RefSeq" id="WP_166146713.1">
    <property type="nucleotide sequence ID" value="NZ_JAANYN010000004.1"/>
</dbReference>
<feature type="transmembrane region" description="Helical" evidence="1">
    <location>
        <begin position="46"/>
        <end position="65"/>
    </location>
</feature>
<sequence length="73" mass="8586">MKRLFGIFTYTMTLLFFLLVQFRYVMAQVGEASGDEYPLNPSPFRFIVYIILSFIVIAVVFKLLYKPKNKSNH</sequence>
<keyword evidence="3" id="KW-1185">Reference proteome</keyword>
<keyword evidence="1" id="KW-0472">Membrane</keyword>
<proteinExistence type="predicted"/>
<dbReference type="Proteomes" id="UP000649799">
    <property type="component" value="Unassembled WGS sequence"/>
</dbReference>
<reference evidence="2 3" key="1">
    <citation type="submission" date="2020-03" db="EMBL/GenBank/DDBJ databases">
        <title>Cyclobacterium plantarum sp. nov., a marine bacterium isolated from a coastal-marine wetland.</title>
        <authorList>
            <person name="Sanchez-Porro C."/>
            <person name="Ventosa A."/>
            <person name="Amoozegar M."/>
        </authorList>
    </citation>
    <scope>NUCLEOTIDE SEQUENCE [LARGE SCALE GENOMIC DNA]</scope>
    <source>
        <strain evidence="2 3">GBPx2</strain>
    </source>
</reference>